<dbReference type="GO" id="GO:0016567">
    <property type="term" value="P:protein ubiquitination"/>
    <property type="evidence" value="ECO:0007669"/>
    <property type="project" value="UniProtKB-UniPathway"/>
</dbReference>
<dbReference type="GeneID" id="105055059"/>
<evidence type="ECO:0000259" key="5">
    <source>
        <dbReference type="Pfam" id="PF25553"/>
    </source>
</evidence>
<evidence type="ECO:0000256" key="1">
    <source>
        <dbReference type="ARBA" id="ARBA00002668"/>
    </source>
</evidence>
<keyword evidence="6" id="KW-1185">Reference proteome</keyword>
<dbReference type="RefSeq" id="XP_010935064.1">
    <property type="nucleotide sequence ID" value="XM_010936762.3"/>
</dbReference>
<dbReference type="FunCoup" id="A0A6I9RZ96">
    <property type="interactions" value="2505"/>
</dbReference>
<dbReference type="KEGG" id="egu:105055059"/>
<evidence type="ECO:0000256" key="2">
    <source>
        <dbReference type="ARBA" id="ARBA00004906"/>
    </source>
</evidence>
<dbReference type="PANTHER" id="PTHR31060">
    <property type="entry name" value="OSJNBA0011J08.25 PROTEIN-RELATED"/>
    <property type="match status" value="1"/>
</dbReference>
<feature type="domain" description="At3g05675-like ankyrin-like" evidence="5">
    <location>
        <begin position="275"/>
        <end position="472"/>
    </location>
</feature>
<feature type="region of interest" description="Disordered" evidence="4">
    <location>
        <begin position="1"/>
        <end position="55"/>
    </location>
</feature>
<organism evidence="6 7">
    <name type="scientific">Elaeis guineensis var. tenera</name>
    <name type="common">Oil palm</name>
    <dbReference type="NCBI Taxonomy" id="51953"/>
    <lineage>
        <taxon>Eukaryota</taxon>
        <taxon>Viridiplantae</taxon>
        <taxon>Streptophyta</taxon>
        <taxon>Embryophyta</taxon>
        <taxon>Tracheophyta</taxon>
        <taxon>Spermatophyta</taxon>
        <taxon>Magnoliopsida</taxon>
        <taxon>Liliopsida</taxon>
        <taxon>Arecaceae</taxon>
        <taxon>Arecoideae</taxon>
        <taxon>Cocoseae</taxon>
        <taxon>Elaeidinae</taxon>
        <taxon>Elaeis</taxon>
    </lineage>
</organism>
<dbReference type="Pfam" id="PF25553">
    <property type="entry name" value="BTB-POZ_ANK-like"/>
    <property type="match status" value="1"/>
</dbReference>
<evidence type="ECO:0000256" key="4">
    <source>
        <dbReference type="SAM" id="MobiDB-lite"/>
    </source>
</evidence>
<dbReference type="InterPro" id="IPR058039">
    <property type="entry name" value="At3g05675-like_ankyrin"/>
</dbReference>
<reference evidence="7" key="1">
    <citation type="submission" date="2025-08" db="UniProtKB">
        <authorList>
            <consortium name="RefSeq"/>
        </authorList>
    </citation>
    <scope>IDENTIFICATION</scope>
</reference>
<dbReference type="AlphaFoldDB" id="A0A6I9RZ96"/>
<keyword evidence="3" id="KW-0833">Ubl conjugation pathway</keyword>
<evidence type="ECO:0000256" key="3">
    <source>
        <dbReference type="ARBA" id="ARBA00022786"/>
    </source>
</evidence>
<proteinExistence type="predicted"/>
<name>A0A6I9RZ96_ELAGV</name>
<protein>
    <submittedName>
        <fullName evidence="7">BTB/POZ domain-containing protein At3g05675</fullName>
    </submittedName>
</protein>
<dbReference type="OrthoDB" id="1885107at2759"/>
<evidence type="ECO:0000313" key="7">
    <source>
        <dbReference type="RefSeq" id="XP_010935064.1"/>
    </source>
</evidence>
<dbReference type="UniPathway" id="UPA00143"/>
<dbReference type="InParanoid" id="A0A6I9RZ96"/>
<dbReference type="InterPro" id="IPR038920">
    <property type="entry name" value="At3g05675-like"/>
</dbReference>
<comment type="pathway">
    <text evidence="2">Protein modification; protein ubiquitination.</text>
</comment>
<sequence>MAPGSGGGARKRAHAESTTSHPSEPDPDPDETLAENCPPPTPIPSSAPTAGGFNDPATADVLLRLHLDDSSPPSSPAHHPTFLDLHLHFFALRRSRYFAALLSDRWLPDATDSTDAVPRLSLMVPSPAARSRGPFESHVAVLRLLYTFDFSGSILTAADALEMLPVALELLFDDCIQACVRFLEAVPWTEEEEEAVLNLIPFLQEEESRDLLARILPETSSDGKHPSEEMLHSLILSAIHSHPKVATVKAFVAKLLRDYPSRDSVRSVLDRAFLVSLESVKKLLGEYASPDFRVAEDNDETEAIQRLSLYKAMVNARHLLWLVERMIELRVADMAVREWSEQAALVADLQRTFRDDAWRNIAPGFPSLVMRCTSRLANAVAAGSILAPRQVRMRLVKEWLPVLNVCRDMVSPMPSGHKMLYQEMEEIFLSIISTLPMSDAQELLQQCLSFSTRNVDDCPHLILAFNTWFRRANRPPYDGSAS</sequence>
<comment type="function">
    <text evidence="1">May act as a substrate-specific adapter of an E3 ubiquitin-protein ligase complex (CUL3-RBX1-BTB) which mediates the ubiquitination and subsequent proteasomal degradation of target proteins.</text>
</comment>
<accession>A0A6I9RZ96</accession>
<gene>
    <name evidence="7" type="primary">LOC105055059</name>
</gene>
<evidence type="ECO:0000313" key="6">
    <source>
        <dbReference type="Proteomes" id="UP000504607"/>
    </source>
</evidence>
<dbReference type="Proteomes" id="UP000504607">
    <property type="component" value="Chromosome 12"/>
</dbReference>
<dbReference type="PANTHER" id="PTHR31060:SF6">
    <property type="entry name" value="EXPRESSED PROTEIN"/>
    <property type="match status" value="1"/>
</dbReference>